<name>A0A6B0UV81_IXORI</name>
<proteinExistence type="predicted"/>
<feature type="signal peptide" evidence="2">
    <location>
        <begin position="1"/>
        <end position="28"/>
    </location>
</feature>
<feature type="region of interest" description="Disordered" evidence="1">
    <location>
        <begin position="51"/>
        <end position="92"/>
    </location>
</feature>
<dbReference type="AlphaFoldDB" id="A0A6B0UV81"/>
<dbReference type="EMBL" id="GIFC01011125">
    <property type="protein sequence ID" value="MXU93208.1"/>
    <property type="molecule type" value="Transcribed_RNA"/>
</dbReference>
<accession>A0A6B0UV81</accession>
<organism evidence="3">
    <name type="scientific">Ixodes ricinus</name>
    <name type="common">Common tick</name>
    <name type="synonym">Acarus ricinus</name>
    <dbReference type="NCBI Taxonomy" id="34613"/>
    <lineage>
        <taxon>Eukaryota</taxon>
        <taxon>Metazoa</taxon>
        <taxon>Ecdysozoa</taxon>
        <taxon>Arthropoda</taxon>
        <taxon>Chelicerata</taxon>
        <taxon>Arachnida</taxon>
        <taxon>Acari</taxon>
        <taxon>Parasitiformes</taxon>
        <taxon>Ixodida</taxon>
        <taxon>Ixodoidea</taxon>
        <taxon>Ixodidae</taxon>
        <taxon>Ixodinae</taxon>
        <taxon>Ixodes</taxon>
    </lineage>
</organism>
<feature type="chain" id="PRO_5025483801" evidence="2">
    <location>
        <begin position="29"/>
        <end position="142"/>
    </location>
</feature>
<evidence type="ECO:0000256" key="2">
    <source>
        <dbReference type="SAM" id="SignalP"/>
    </source>
</evidence>
<sequence length="142" mass="14967">MTCSRCVVAVVATSDILFSLVVSSWVSAETQRETPVEPLARNEIGTVSAKSGLESGTYNGVSGASRGNLGKTGETEESGRRCDTGSSASATPRSFWAATNDDSLITASCFSCKPWLHVKSDSKPRFWTCLSAPSSTLSAYAE</sequence>
<reference evidence="3" key="1">
    <citation type="submission" date="2019-12" db="EMBL/GenBank/DDBJ databases">
        <title>An insight into the sialome of adult female Ixodes ricinus ticks feeding for 6 days.</title>
        <authorList>
            <person name="Perner J."/>
            <person name="Ribeiro J.M.C."/>
        </authorList>
    </citation>
    <scope>NUCLEOTIDE SEQUENCE</scope>
    <source>
        <strain evidence="3">Semi-engorged</strain>
        <tissue evidence="3">Salivary glands</tissue>
    </source>
</reference>
<evidence type="ECO:0000256" key="1">
    <source>
        <dbReference type="SAM" id="MobiDB-lite"/>
    </source>
</evidence>
<protein>
    <submittedName>
        <fullName evidence="3">Putative secreted protein</fullName>
    </submittedName>
</protein>
<evidence type="ECO:0000313" key="3">
    <source>
        <dbReference type="EMBL" id="MXU93208.1"/>
    </source>
</evidence>
<feature type="compositionally biased region" description="Basic and acidic residues" evidence="1">
    <location>
        <begin position="73"/>
        <end position="83"/>
    </location>
</feature>
<keyword evidence="2" id="KW-0732">Signal</keyword>